<evidence type="ECO:0000313" key="3">
    <source>
        <dbReference type="EMBL" id="CAI8974504.1"/>
    </source>
</evidence>
<dbReference type="PANTHER" id="PTHR38342">
    <property type="entry name" value="SLR5037 PROTEIN"/>
    <property type="match status" value="1"/>
</dbReference>
<evidence type="ECO:0000313" key="4">
    <source>
        <dbReference type="Proteomes" id="UP001162030"/>
    </source>
</evidence>
<dbReference type="InterPro" id="IPR005180">
    <property type="entry name" value="DUF302"/>
</dbReference>
<dbReference type="SUPFAM" id="SSF103247">
    <property type="entry name" value="TT1751-like"/>
    <property type="match status" value="1"/>
</dbReference>
<dbReference type="EMBL" id="OX458333">
    <property type="protein sequence ID" value="CAI8974504.1"/>
    <property type="molecule type" value="Genomic_DNA"/>
</dbReference>
<evidence type="ECO:0000259" key="2">
    <source>
        <dbReference type="Pfam" id="PF03625"/>
    </source>
</evidence>
<reference evidence="3 4" key="1">
    <citation type="submission" date="2023-03" db="EMBL/GenBank/DDBJ databases">
        <authorList>
            <person name="Pearce D."/>
        </authorList>
    </citation>
    <scope>NUCLEOTIDE SEQUENCE [LARGE SCALE GENOMIC DNA]</scope>
    <source>
        <strain evidence="3">Msz</strain>
    </source>
</reference>
<sequence>MHQYLGSIFAVLLFILSGCAAQKEPESLYYQAETTKPYEDVLAELELAITEQNFRITGHNKIGSVIRDRENISFPDYDTIQFCNLTLAREMLEISPESVIHMPCNVAVRSQNGKVIVTTHLLPTRSPNPRMNEFARKMNEKLKQIVDFAVED</sequence>
<dbReference type="InterPro" id="IPR035923">
    <property type="entry name" value="TT1751-like_sf"/>
</dbReference>
<feature type="signal peptide" evidence="1">
    <location>
        <begin position="1"/>
        <end position="20"/>
    </location>
</feature>
<protein>
    <recommendedName>
        <fullName evidence="2">DUF302 domain-containing protein</fullName>
    </recommendedName>
</protein>
<dbReference type="CDD" id="cd14797">
    <property type="entry name" value="DUF302"/>
    <property type="match status" value="1"/>
</dbReference>
<name>A0ABM9I9H0_9GAMM</name>
<dbReference type="PANTHER" id="PTHR38342:SF1">
    <property type="entry name" value="SLR5037 PROTEIN"/>
    <property type="match status" value="1"/>
</dbReference>
<dbReference type="Proteomes" id="UP001162030">
    <property type="component" value="Chromosome"/>
</dbReference>
<evidence type="ECO:0000256" key="1">
    <source>
        <dbReference type="SAM" id="SignalP"/>
    </source>
</evidence>
<feature type="domain" description="DUF302" evidence="2">
    <location>
        <begin position="71"/>
        <end position="119"/>
    </location>
</feature>
<dbReference type="Pfam" id="PF03625">
    <property type="entry name" value="DUF302"/>
    <property type="match status" value="1"/>
</dbReference>
<feature type="chain" id="PRO_5046222014" description="DUF302 domain-containing protein" evidence="1">
    <location>
        <begin position="21"/>
        <end position="152"/>
    </location>
</feature>
<proteinExistence type="predicted"/>
<keyword evidence="4" id="KW-1185">Reference proteome</keyword>
<dbReference type="RefSeq" id="WP_026608786.1">
    <property type="nucleotide sequence ID" value="NZ_OX458333.1"/>
</dbReference>
<dbReference type="Gene3D" id="3.30.310.70">
    <property type="entry name" value="TT1751-like domain"/>
    <property type="match status" value="1"/>
</dbReference>
<gene>
    <name evidence="3" type="ORF">MSZNOR_4967</name>
</gene>
<organism evidence="3 4">
    <name type="scientific">Methylocaldum szegediense</name>
    <dbReference type="NCBI Taxonomy" id="73780"/>
    <lineage>
        <taxon>Bacteria</taxon>
        <taxon>Pseudomonadati</taxon>
        <taxon>Pseudomonadota</taxon>
        <taxon>Gammaproteobacteria</taxon>
        <taxon>Methylococcales</taxon>
        <taxon>Methylococcaceae</taxon>
        <taxon>Methylocaldum</taxon>
    </lineage>
</organism>
<keyword evidence="1" id="KW-0732">Signal</keyword>
<accession>A0ABM9I9H0</accession>